<gene>
    <name evidence="2" type="ORF">PBIL07802_LOCUS10624</name>
</gene>
<accession>A0A7S3D6R1</accession>
<dbReference type="AlphaFoldDB" id="A0A7S3D6R1"/>
<reference evidence="2" key="1">
    <citation type="submission" date="2021-01" db="EMBL/GenBank/DDBJ databases">
        <authorList>
            <person name="Corre E."/>
            <person name="Pelletier E."/>
            <person name="Niang G."/>
            <person name="Scheremetjew M."/>
            <person name="Finn R."/>
            <person name="Kale V."/>
            <person name="Holt S."/>
            <person name="Cochrane G."/>
            <person name="Meng A."/>
            <person name="Brown T."/>
            <person name="Cohen L."/>
        </authorList>
    </citation>
    <scope>NUCLEOTIDE SEQUENCE</scope>
    <source>
        <strain evidence="2">NIES-2562</strain>
    </source>
</reference>
<evidence type="ECO:0000313" key="2">
    <source>
        <dbReference type="EMBL" id="CAE0248428.1"/>
    </source>
</evidence>
<feature type="compositionally biased region" description="Polar residues" evidence="1">
    <location>
        <begin position="1"/>
        <end position="12"/>
    </location>
</feature>
<name>A0A7S3D6R1_9EUKA</name>
<evidence type="ECO:0000256" key="1">
    <source>
        <dbReference type="SAM" id="MobiDB-lite"/>
    </source>
</evidence>
<feature type="region of interest" description="Disordered" evidence="1">
    <location>
        <begin position="1"/>
        <end position="41"/>
    </location>
</feature>
<sequence>MPEARVSSSTQFPPLLAGAFNRREPTGESDDEAEAFSVFTPKMDTTRTNDSTIDLDLSDSDDEIFSDQQTISESPKPAAVEIISTATYEKVKNRKIVCKPTIAFEVIDRRSRGGIKFKNESGLLVHSALCVFIEFIKNNGKWQVGAKFDAKEVVPALRDAFVEHFKGKRSSKLPTINHLVLCYFAVLGRIGGGGCYYANSFHLLPASFLERLCSCSRSYLNEERRAVEAHFAFSLLLCERPLLCRRLQEGTSTLLCYYPPEDGLFRTTCFYCALHLHVEC</sequence>
<dbReference type="EMBL" id="HBIB01016333">
    <property type="protein sequence ID" value="CAE0248428.1"/>
    <property type="molecule type" value="Transcribed_RNA"/>
</dbReference>
<protein>
    <submittedName>
        <fullName evidence="2">Uncharacterized protein</fullName>
    </submittedName>
</protein>
<proteinExistence type="predicted"/>
<organism evidence="2">
    <name type="scientific">Palpitomonas bilix</name>
    <dbReference type="NCBI Taxonomy" id="652834"/>
    <lineage>
        <taxon>Eukaryota</taxon>
        <taxon>Eukaryota incertae sedis</taxon>
    </lineage>
</organism>